<dbReference type="Proteomes" id="UP000594263">
    <property type="component" value="Unplaced"/>
</dbReference>
<dbReference type="AlphaFoldDB" id="A0A7N0U0T1"/>
<dbReference type="EnsemblPlants" id="Kaladp0050s0079.2.v1.1">
    <property type="protein sequence ID" value="Kaladp0050s0079.2.v1.1"/>
    <property type="gene ID" value="Kaladp0050s0079.v1.1"/>
</dbReference>
<proteinExistence type="predicted"/>
<protein>
    <submittedName>
        <fullName evidence="1">Uncharacterized protein</fullName>
    </submittedName>
</protein>
<reference evidence="1" key="1">
    <citation type="submission" date="2021-01" db="UniProtKB">
        <authorList>
            <consortium name="EnsemblPlants"/>
        </authorList>
    </citation>
    <scope>IDENTIFICATION</scope>
</reference>
<evidence type="ECO:0000313" key="1">
    <source>
        <dbReference type="EnsemblPlants" id="Kaladp0050s0079.2.v1.1"/>
    </source>
</evidence>
<dbReference type="PANTHER" id="PTHR36350">
    <property type="entry name" value="TRANSMEMBRANE PROTEIN"/>
    <property type="match status" value="1"/>
</dbReference>
<dbReference type="PANTHER" id="PTHR36350:SF3">
    <property type="entry name" value="TRANSMEMBRANE PROTEIN"/>
    <property type="match status" value="1"/>
</dbReference>
<name>A0A7N0U0T1_KALFE</name>
<dbReference type="Gramene" id="Kaladp0050s0079.2.v1.1">
    <property type="protein sequence ID" value="Kaladp0050s0079.2.v1.1"/>
    <property type="gene ID" value="Kaladp0050s0079.v1.1"/>
</dbReference>
<sequence>MRLRSIVTGVVSERLALPEPHGVLVSRRIILNLPSQSILYVSETYSLYLNLKHYLQPLLPPTWRTSLLQPNFRDITRFRENNIMRPALALPGLRGHLSENIRHGRNEEVDDVEMKWERFLEGNPKDVEALKIVLYGKMRKGKPAEAVKYVERLIQLEGDEVEWRLLQALCYEMMGHFTTAKRLFKDILKGKPLLLRALHGLAMVMHKNNEGPAVFEMLNKALELSRREKRVTEERNISILIAQMHVVKGELEEGLTKFQGLIDENPRDFRPYLCQGIILSLLNRKEEAEQQFNTYRTLVPEEFPQRRFLDDIVFEAKTKSREPSKRF</sequence>
<evidence type="ECO:0000313" key="2">
    <source>
        <dbReference type="Proteomes" id="UP000594263"/>
    </source>
</evidence>
<organism evidence="1 2">
    <name type="scientific">Kalanchoe fedtschenkoi</name>
    <name type="common">Lavender scallops</name>
    <name type="synonym">South American air plant</name>
    <dbReference type="NCBI Taxonomy" id="63787"/>
    <lineage>
        <taxon>Eukaryota</taxon>
        <taxon>Viridiplantae</taxon>
        <taxon>Streptophyta</taxon>
        <taxon>Embryophyta</taxon>
        <taxon>Tracheophyta</taxon>
        <taxon>Spermatophyta</taxon>
        <taxon>Magnoliopsida</taxon>
        <taxon>eudicotyledons</taxon>
        <taxon>Gunneridae</taxon>
        <taxon>Pentapetalae</taxon>
        <taxon>Saxifragales</taxon>
        <taxon>Crassulaceae</taxon>
        <taxon>Kalanchoe</taxon>
    </lineage>
</organism>
<accession>A0A7N0U0T1</accession>
<dbReference type="SUPFAM" id="SSF48452">
    <property type="entry name" value="TPR-like"/>
    <property type="match status" value="1"/>
</dbReference>
<keyword evidence="2" id="KW-1185">Reference proteome</keyword>
<dbReference type="Gene3D" id="1.25.40.10">
    <property type="entry name" value="Tetratricopeptide repeat domain"/>
    <property type="match status" value="1"/>
</dbReference>
<dbReference type="InterPro" id="IPR011990">
    <property type="entry name" value="TPR-like_helical_dom_sf"/>
</dbReference>